<dbReference type="CDD" id="cd00267">
    <property type="entry name" value="ABC_ATPase"/>
    <property type="match status" value="1"/>
</dbReference>
<evidence type="ECO:0008006" key="3">
    <source>
        <dbReference type="Google" id="ProtNLM"/>
    </source>
</evidence>
<protein>
    <recommendedName>
        <fullName evidence="3">Rad50/SbcC-type AAA domain-containing protein</fullName>
    </recommendedName>
</protein>
<sequence>MIIKKIVLENFKNFEGRHSFNFDNINLIKGKNGSGKSTLIRIAPAFCIYGYSDVPLEKLPTRGKSKSCRVEVHFDDCIIAREYPTKIYIQEVNYPPMIFANNRVAQEWLNSKFQNVDYFRKFRMIDLQQGINILEEGKTSLRKTLCSFNEDMFNKIRKNLQIKKKERELYNRDNLNIDTIHFPSEKRLHAIQIGLLNLSEEVYSIEKELSEEQRNLTNLISNRMRLQSQKEGFTNQKIQLLKNSACPTCNRRTNKDIKLKILNDFNKNISEINDKIISFIDKIDNQKEEVYYFKSYKEKILKRKDRISEIRYKLETIVKQKDYKWVTKDVEVIKQAIKELDNFSSYYITEWIKILEPIMNDILSKIGFQITFDIDNKGDIDINLIKDGKEYNYKDLSSGQKLITSIAFQLSLLLESNKEGFIIADEGFSNLDTENLKLILELFKNLPFQLLCVIHRLEDIPDGVYVINCGGD</sequence>
<dbReference type="SUPFAM" id="SSF75712">
    <property type="entry name" value="Rad50 coiled-coil Zn hook"/>
    <property type="match status" value="1"/>
</dbReference>
<feature type="coiled-coil region" evidence="1">
    <location>
        <begin position="195"/>
        <end position="229"/>
    </location>
</feature>
<evidence type="ECO:0000256" key="1">
    <source>
        <dbReference type="SAM" id="Coils"/>
    </source>
</evidence>
<dbReference type="Gene3D" id="3.40.50.300">
    <property type="entry name" value="P-loop containing nucleotide triphosphate hydrolases"/>
    <property type="match status" value="2"/>
</dbReference>
<dbReference type="PANTHER" id="PTHR32114">
    <property type="entry name" value="ABC TRANSPORTER ABCH.3"/>
    <property type="match status" value="1"/>
</dbReference>
<gene>
    <name evidence="2" type="ORF">LCGC14_1070620</name>
</gene>
<organism evidence="2">
    <name type="scientific">marine sediment metagenome</name>
    <dbReference type="NCBI Taxonomy" id="412755"/>
    <lineage>
        <taxon>unclassified sequences</taxon>
        <taxon>metagenomes</taxon>
        <taxon>ecological metagenomes</taxon>
    </lineage>
</organism>
<accession>A0A0F9MN85</accession>
<reference evidence="2" key="1">
    <citation type="journal article" date="2015" name="Nature">
        <title>Complex archaea that bridge the gap between prokaryotes and eukaryotes.</title>
        <authorList>
            <person name="Spang A."/>
            <person name="Saw J.H."/>
            <person name="Jorgensen S.L."/>
            <person name="Zaremba-Niedzwiedzka K."/>
            <person name="Martijn J."/>
            <person name="Lind A.E."/>
            <person name="van Eijk R."/>
            <person name="Schleper C."/>
            <person name="Guy L."/>
            <person name="Ettema T.J."/>
        </authorList>
    </citation>
    <scope>NUCLEOTIDE SEQUENCE</scope>
</reference>
<name>A0A0F9MN85_9ZZZZ</name>
<comment type="caution">
    <text evidence="2">The sequence shown here is derived from an EMBL/GenBank/DDBJ whole genome shotgun (WGS) entry which is preliminary data.</text>
</comment>
<dbReference type="PANTHER" id="PTHR32114:SF2">
    <property type="entry name" value="ABC TRANSPORTER ABCH.3"/>
    <property type="match status" value="1"/>
</dbReference>
<evidence type="ECO:0000313" key="2">
    <source>
        <dbReference type="EMBL" id="KKN07094.1"/>
    </source>
</evidence>
<dbReference type="SUPFAM" id="SSF52540">
    <property type="entry name" value="P-loop containing nucleoside triphosphate hydrolases"/>
    <property type="match status" value="1"/>
</dbReference>
<dbReference type="AlphaFoldDB" id="A0A0F9MN85"/>
<dbReference type="EMBL" id="LAZR01004607">
    <property type="protein sequence ID" value="KKN07094.1"/>
    <property type="molecule type" value="Genomic_DNA"/>
</dbReference>
<dbReference type="InterPro" id="IPR027417">
    <property type="entry name" value="P-loop_NTPase"/>
</dbReference>
<proteinExistence type="predicted"/>
<keyword evidence="1" id="KW-0175">Coiled coil</keyword>